<keyword evidence="3" id="KW-0813">Transport</keyword>
<keyword evidence="11" id="KW-1185">Reference proteome</keyword>
<keyword evidence="7 8" id="KW-0472">Membrane</keyword>
<organism evidence="10 11">
    <name type="scientific">Paenibacillus polygoni</name>
    <dbReference type="NCBI Taxonomy" id="3050112"/>
    <lineage>
        <taxon>Bacteria</taxon>
        <taxon>Bacillati</taxon>
        <taxon>Bacillota</taxon>
        <taxon>Bacilli</taxon>
        <taxon>Bacillales</taxon>
        <taxon>Paenibacillaceae</taxon>
        <taxon>Paenibacillus</taxon>
    </lineage>
</organism>
<proteinExistence type="inferred from homology"/>
<evidence type="ECO:0000259" key="9">
    <source>
        <dbReference type="PROSITE" id="PS51012"/>
    </source>
</evidence>
<gene>
    <name evidence="10" type="ORF">QPK24_12555</name>
</gene>
<name>A0ABY8WX60_9BACL</name>
<dbReference type="PROSITE" id="PS51012">
    <property type="entry name" value="ABC_TM2"/>
    <property type="match status" value="1"/>
</dbReference>
<evidence type="ECO:0000313" key="11">
    <source>
        <dbReference type="Proteomes" id="UP001236415"/>
    </source>
</evidence>
<dbReference type="Pfam" id="PF12698">
    <property type="entry name" value="ABC2_membrane_3"/>
    <property type="match status" value="1"/>
</dbReference>
<evidence type="ECO:0000313" key="10">
    <source>
        <dbReference type="EMBL" id="WIV17284.1"/>
    </source>
</evidence>
<protein>
    <submittedName>
        <fullName evidence="10">ABC transporter permease</fullName>
    </submittedName>
</protein>
<comment type="subcellular location">
    <subcellularLocation>
        <location evidence="1">Cell membrane</location>
        <topology evidence="1">Multi-pass membrane protein</topology>
    </subcellularLocation>
</comment>
<evidence type="ECO:0000256" key="6">
    <source>
        <dbReference type="ARBA" id="ARBA00022989"/>
    </source>
</evidence>
<comment type="similarity">
    <text evidence="2">Belongs to the ABC-2 integral membrane protein family.</text>
</comment>
<evidence type="ECO:0000256" key="1">
    <source>
        <dbReference type="ARBA" id="ARBA00004651"/>
    </source>
</evidence>
<feature type="transmembrane region" description="Helical" evidence="8">
    <location>
        <begin position="181"/>
        <end position="204"/>
    </location>
</feature>
<reference evidence="10 11" key="1">
    <citation type="submission" date="2023-06" db="EMBL/GenBank/DDBJ databases">
        <title>Paenibacillus polygonum sp. nov., an endophytic bacterium, isolated from Polygonum lapathifolium L. in Nanji Wetland National Nature Reserve, South of Poyang Lake, Jiangxi Province, China.</title>
        <authorList>
            <person name="Yu Z."/>
        </authorList>
    </citation>
    <scope>NUCLEOTIDE SEQUENCE [LARGE SCALE GENOMIC DNA]</scope>
    <source>
        <strain evidence="10 11">C31</strain>
    </source>
</reference>
<keyword evidence="4" id="KW-1003">Cell membrane</keyword>
<evidence type="ECO:0000256" key="5">
    <source>
        <dbReference type="ARBA" id="ARBA00022692"/>
    </source>
</evidence>
<keyword evidence="5 8" id="KW-0812">Transmembrane</keyword>
<evidence type="ECO:0000256" key="7">
    <source>
        <dbReference type="ARBA" id="ARBA00023136"/>
    </source>
</evidence>
<feature type="transmembrane region" description="Helical" evidence="8">
    <location>
        <begin position="264"/>
        <end position="284"/>
    </location>
</feature>
<feature type="transmembrane region" description="Helical" evidence="8">
    <location>
        <begin position="15"/>
        <end position="33"/>
    </location>
</feature>
<feature type="domain" description="ABC transmembrane type-2" evidence="9">
    <location>
        <begin position="148"/>
        <end position="375"/>
    </location>
</feature>
<evidence type="ECO:0000256" key="8">
    <source>
        <dbReference type="SAM" id="Phobius"/>
    </source>
</evidence>
<feature type="transmembrane region" description="Helical" evidence="8">
    <location>
        <begin position="350"/>
        <end position="371"/>
    </location>
</feature>
<keyword evidence="6 8" id="KW-1133">Transmembrane helix</keyword>
<dbReference type="EMBL" id="CP127162">
    <property type="protein sequence ID" value="WIV17284.1"/>
    <property type="molecule type" value="Genomic_DNA"/>
</dbReference>
<accession>A0ABY8WX60</accession>
<evidence type="ECO:0000256" key="2">
    <source>
        <dbReference type="ARBA" id="ARBA00007783"/>
    </source>
</evidence>
<feature type="transmembrane region" description="Helical" evidence="8">
    <location>
        <begin position="230"/>
        <end position="252"/>
    </location>
</feature>
<evidence type="ECO:0000256" key="4">
    <source>
        <dbReference type="ARBA" id="ARBA00022475"/>
    </source>
</evidence>
<dbReference type="PANTHER" id="PTHR30294:SF45">
    <property type="entry name" value="LINEARMYCIN RESISTANCE PERMEASE PROTEIN LNRN"/>
    <property type="match status" value="1"/>
</dbReference>
<dbReference type="InterPro" id="IPR013525">
    <property type="entry name" value="ABC2_TM"/>
</dbReference>
<dbReference type="InterPro" id="IPR047817">
    <property type="entry name" value="ABC2_TM_bact-type"/>
</dbReference>
<dbReference type="InterPro" id="IPR051449">
    <property type="entry name" value="ABC-2_transporter_component"/>
</dbReference>
<feature type="transmembrane region" description="Helical" evidence="8">
    <location>
        <begin position="290"/>
        <end position="313"/>
    </location>
</feature>
<dbReference type="Proteomes" id="UP001236415">
    <property type="component" value="Chromosome"/>
</dbReference>
<dbReference type="Gene3D" id="3.40.1710.10">
    <property type="entry name" value="abc type-2 transporter like domain"/>
    <property type="match status" value="1"/>
</dbReference>
<dbReference type="PANTHER" id="PTHR30294">
    <property type="entry name" value="MEMBRANE COMPONENT OF ABC TRANSPORTER YHHJ-RELATED"/>
    <property type="match status" value="1"/>
</dbReference>
<sequence>MTILFNSIKRIFRKPINILFMLVLPILLNMFLISTVTKDTKYNVGILDQDSTPFIVDLISDMQEKYNVTLLTPGDDVKGLIVNKKLDSTFTFPAGFTAEMLEGKDVSALSYALEASNVARPVQVYVSSYISSAKQIAAAANGNEDAFYKGMEAYKKNAFAAEYKSFSTGTSEKSEKDINTAVMSLGYIAFGMLFLITFSTSLILEDKLTGVYDRITATPLTRSRYFSQHMIASFLVSTIQVVVLISLLPKIFDISYGSTLVQQLEVMTVCLAFALACVAIGVTISRFAKSALMVSSLTALVNIPMLMLGGCFWPREIMPDFMQRIGDFVPTTWFLQAGETVLYGKGLNGAILELSYLIGFSALLLIVSFTIKSEKVR</sequence>
<dbReference type="RefSeq" id="WP_285741519.1">
    <property type="nucleotide sequence ID" value="NZ_CP127162.1"/>
</dbReference>
<evidence type="ECO:0000256" key="3">
    <source>
        <dbReference type="ARBA" id="ARBA00022448"/>
    </source>
</evidence>